<feature type="domain" description="SGF29 C-terminal" evidence="6">
    <location>
        <begin position="142"/>
        <end position="281"/>
    </location>
</feature>
<dbReference type="PROSITE" id="PS51518">
    <property type="entry name" value="SGF29_C"/>
    <property type="match status" value="1"/>
</dbReference>
<sequence length="281" mass="31573">MDRKSRTSRLASLEESNEEASLWKEICTSLVKLETIQREAGNVITNINKAAQTSGFLDNGIPSGLYQRLKDCYRDGITLSSSEIKTINDIIEKVSVLIALRDASEYNGIDGKRKKRKHDSMEEKSTVNGSPSTTCTSTTPSATHTPSNKKVAASQPNQKDTRNDEWILARVLQFHADKNKYRVEDVDRDEFGHTQRYMLSPRQVIPIPDNMDNQPEYPSGRHVLALYPGTTCFYKAIVMTPPSKNKDINASGTYKVQFEDDNNEIKYASPNHVLETPNASK</sequence>
<evidence type="ECO:0000313" key="7">
    <source>
        <dbReference type="EMBL" id="SAM04729.1"/>
    </source>
</evidence>
<dbReference type="FunCoup" id="A0A163MGG6">
    <property type="interactions" value="18"/>
</dbReference>
<reference evidence="7" key="1">
    <citation type="submission" date="2016-04" db="EMBL/GenBank/DDBJ databases">
        <authorList>
            <person name="Evans L.H."/>
            <person name="Alamgir A."/>
            <person name="Owens N."/>
            <person name="Weber N.D."/>
            <person name="Virtaneva K."/>
            <person name="Barbian K."/>
            <person name="Babar A."/>
            <person name="Rosenke K."/>
        </authorList>
    </citation>
    <scope>NUCLEOTIDE SEQUENCE [LARGE SCALE GENOMIC DNA]</scope>
    <source>
        <strain evidence="7">CBS 101.48</strain>
    </source>
</reference>
<dbReference type="InterPro" id="IPR047287">
    <property type="entry name" value="Tudor_SGF29_rpt2"/>
</dbReference>
<keyword evidence="2" id="KW-0805">Transcription regulation</keyword>
<dbReference type="Pfam" id="PF07039">
    <property type="entry name" value="SGF29_Tudor"/>
    <property type="match status" value="1"/>
</dbReference>
<dbReference type="InterPro" id="IPR037802">
    <property type="entry name" value="SGF29"/>
</dbReference>
<dbReference type="AlphaFoldDB" id="A0A163MGG6"/>
<dbReference type="PANTHER" id="PTHR21539">
    <property type="entry name" value="SAGA-ASSOCIATED FACTOR 29"/>
    <property type="match status" value="1"/>
</dbReference>
<dbReference type="CDD" id="cd20394">
    <property type="entry name" value="Tudor_SGF29_rpt2"/>
    <property type="match status" value="1"/>
</dbReference>
<proteinExistence type="predicted"/>
<keyword evidence="3" id="KW-0804">Transcription</keyword>
<comment type="subcellular location">
    <subcellularLocation>
        <location evidence="1">Nucleus</location>
    </subcellularLocation>
</comment>
<dbReference type="OrthoDB" id="10265994at2759"/>
<organism evidence="7">
    <name type="scientific">Absidia glauca</name>
    <name type="common">Pin mould</name>
    <dbReference type="NCBI Taxonomy" id="4829"/>
    <lineage>
        <taxon>Eukaryota</taxon>
        <taxon>Fungi</taxon>
        <taxon>Fungi incertae sedis</taxon>
        <taxon>Mucoromycota</taxon>
        <taxon>Mucoromycotina</taxon>
        <taxon>Mucoromycetes</taxon>
        <taxon>Mucorales</taxon>
        <taxon>Cunninghamellaceae</taxon>
        <taxon>Absidia</taxon>
    </lineage>
</organism>
<dbReference type="STRING" id="4829.A0A163MGG6"/>
<evidence type="ECO:0000256" key="4">
    <source>
        <dbReference type="ARBA" id="ARBA00023242"/>
    </source>
</evidence>
<name>A0A163MGG6_ABSGL</name>
<evidence type="ECO:0000259" key="6">
    <source>
        <dbReference type="PROSITE" id="PS51518"/>
    </source>
</evidence>
<gene>
    <name evidence="7" type="primary">ABSGL_10595.1 scaffold 12026</name>
</gene>
<protein>
    <recommendedName>
        <fullName evidence="6">SGF29 C-terminal domain-containing protein</fullName>
    </recommendedName>
</protein>
<dbReference type="CDD" id="cd20393">
    <property type="entry name" value="Tudor_SGF29_rpt1"/>
    <property type="match status" value="1"/>
</dbReference>
<dbReference type="EMBL" id="LT554414">
    <property type="protein sequence ID" value="SAM04729.1"/>
    <property type="molecule type" value="Genomic_DNA"/>
</dbReference>
<evidence type="ECO:0000313" key="8">
    <source>
        <dbReference type="Proteomes" id="UP000078561"/>
    </source>
</evidence>
<keyword evidence="4" id="KW-0539">Nucleus</keyword>
<dbReference type="Proteomes" id="UP000078561">
    <property type="component" value="Unassembled WGS sequence"/>
</dbReference>
<dbReference type="OMA" id="ASEYNHV"/>
<dbReference type="InterPro" id="IPR047288">
    <property type="entry name" value="Tudor_SGF29_rpt1"/>
</dbReference>
<evidence type="ECO:0000256" key="5">
    <source>
        <dbReference type="SAM" id="MobiDB-lite"/>
    </source>
</evidence>
<keyword evidence="8" id="KW-1185">Reference proteome</keyword>
<feature type="region of interest" description="Disordered" evidence="5">
    <location>
        <begin position="110"/>
        <end position="162"/>
    </location>
</feature>
<evidence type="ECO:0000256" key="1">
    <source>
        <dbReference type="ARBA" id="ARBA00004123"/>
    </source>
</evidence>
<dbReference type="InParanoid" id="A0A163MGG6"/>
<dbReference type="GO" id="GO:0005634">
    <property type="term" value="C:nucleus"/>
    <property type="evidence" value="ECO:0007669"/>
    <property type="project" value="UniProtKB-SubCell"/>
</dbReference>
<dbReference type="Gene3D" id="2.30.30.140">
    <property type="match status" value="2"/>
</dbReference>
<evidence type="ECO:0000256" key="2">
    <source>
        <dbReference type="ARBA" id="ARBA00023015"/>
    </source>
</evidence>
<dbReference type="PANTHER" id="PTHR21539:SF0">
    <property type="entry name" value="SAGA-ASSOCIATED FACTOR 29"/>
    <property type="match status" value="1"/>
</dbReference>
<dbReference type="GO" id="GO:0000124">
    <property type="term" value="C:SAGA complex"/>
    <property type="evidence" value="ECO:0007669"/>
    <property type="project" value="InterPro"/>
</dbReference>
<dbReference type="InterPro" id="IPR010750">
    <property type="entry name" value="SGF29_tudor-like_dom"/>
</dbReference>
<accession>A0A163MGG6</accession>
<feature type="compositionally biased region" description="Low complexity" evidence="5">
    <location>
        <begin position="130"/>
        <end position="146"/>
    </location>
</feature>
<evidence type="ECO:0000256" key="3">
    <source>
        <dbReference type="ARBA" id="ARBA00023163"/>
    </source>
</evidence>